<dbReference type="SMART" id="SM01359">
    <property type="entry name" value="A2M_N_2"/>
    <property type="match status" value="1"/>
</dbReference>
<dbReference type="SUPFAM" id="SSF48239">
    <property type="entry name" value="Terpenoid cyclases/Protein prenyltransferases"/>
    <property type="match status" value="1"/>
</dbReference>
<evidence type="ECO:0000313" key="5">
    <source>
        <dbReference type="EMBL" id="SEQ77751.1"/>
    </source>
</evidence>
<comment type="similarity">
    <text evidence="1">Belongs to the protease inhibitor I39 (alpha-2-macroglobulin) family. Bacterial alpha-2-macroglobulin subfamily.</text>
</comment>
<dbReference type="EMBL" id="FOFS01000010">
    <property type="protein sequence ID" value="SEQ77751.1"/>
    <property type="molecule type" value="Genomic_DNA"/>
</dbReference>
<evidence type="ECO:0008006" key="7">
    <source>
        <dbReference type="Google" id="ProtNLM"/>
    </source>
</evidence>
<dbReference type="Pfam" id="PF11974">
    <property type="entry name" value="bMG3"/>
    <property type="match status" value="1"/>
</dbReference>
<dbReference type="InterPro" id="IPR008930">
    <property type="entry name" value="Terpenoid_cyclase/PrenylTrfase"/>
</dbReference>
<evidence type="ECO:0000256" key="1">
    <source>
        <dbReference type="ARBA" id="ARBA00010556"/>
    </source>
</evidence>
<evidence type="ECO:0000256" key="2">
    <source>
        <dbReference type="SAM" id="MobiDB-lite"/>
    </source>
</evidence>
<dbReference type="InterPro" id="IPR002890">
    <property type="entry name" value="MG2"/>
</dbReference>
<dbReference type="GO" id="GO:0004866">
    <property type="term" value="F:endopeptidase inhibitor activity"/>
    <property type="evidence" value="ECO:0007669"/>
    <property type="project" value="InterPro"/>
</dbReference>
<dbReference type="InterPro" id="IPR001599">
    <property type="entry name" value="Macroglobln_a2"/>
</dbReference>
<protein>
    <recommendedName>
        <fullName evidence="7">Large extracellular alpha-helical protein</fullName>
    </recommendedName>
</protein>
<sequence length="1855" mass="203140">MPCGALLLAAALGGVAQAGELKLLRITPSGEDVPVGNQLLLSFDRAMVPLGRMERQASEIPVRITPELPCQWRWLDVQTLACNLADGAQLGLATRYQLRIDAGFTALDGSRLERGIEHRFSTETPTLQWAEVAQWTSPVRPQLRVRFSQPVARASVEQALSLDGAALQASGAYEDEDTPFYTPQGEARELWLLTPRQALRADQAYALRLRPGLRSAFGDEPGRESREVSKLQTYAAPRLLGLQCFDGKAQRQIKAGEHCTPLEGAALLFNVPMREDAAALQLSPQSPALAPAAQDEGELTPATPVNGEHEAGQVYALRLPYRLAAETDYQLRIAASLQDRFGRTLGSEQHLQFRTGARQPRLVLDHSPAVLESGVDSQLPVYVTNLDQLDTQFRAQDAQGLHEQGQQRTLVPPVRNLSFALPLDVRSMLGARSGALQGQLRSTPATDDKPKAFFAEVTPWQVQAKLGNHNLLVWITGMADGKPVSGAEVEVLDGFAAAPRAQARSDAQGLALLPGSAALDARLERQYVSVSDDKREPLYLRVRRGTDLALLPLSYEFQVDTWRASREQISEWRRQRHGHLRAWGSTAQGVYRAGDRLQYKLYVREDSGRTLEPAPAGAYTLRLIDPAGNPVEERAHLKLSDFGALDGSYTLPRSAAVGWYRFELQPEFVQDLRLEPMRVLVSDFVPAPFRVQAELQAREAQPAQRIRAELRAQLHGGGPFANAPARVVARLEAGALEPQDPLARRYQFDSWQSGGRAQSAVLDQQLHLDAQGQWRGEVEVKEAPVLVGSLQLEGSVQDDQGRMIVASAQIPYHGRDRYIGIAQQGWLQAGKPGEVQTLVVDAAGKPLSRVPYYVKIERKITKGARVKSAGNAYITRSFSQWQRVASCQGRSSAQGNVCRFTPDGGGELRAIALVRDSQNRLHESSTWMYAQGANEILWEDSPDFSLDVRPDAAQYQVGDTAKLFVKNPYPGAQALITVERYGVLEQRVQVLRGATPVIELPIKPEYLPGAYVSVTVMSPRVQAPIKDGVDLGKPAFRMGYTTLKVQDPYRELLVQVTPDASTLKPRQSLQVALRATARHASDEPVEFAVAVLDEAVFDLIRGGGDYFDPLKGFTQLDPLDLANYSLLTRLVGRQKFEKKGASAGGDGGADLSLRSVEKFVAYWNPSLKADARGSARFSFITPDNLSGWRVLAMAVTPSDRMGLGQAQIAVSKPTELRAALPAQLQRGDRLDASFTLMNREPGTRTLKVKLQASGAASAQREQSVSLKPFERRTLTLPLSIERSGSVQLTARAGDAQDEDALRVQIPVRERAANIVAADFASLTAGESYSLAIKPPPQATQLALQLDVAGSLLGNLGGAFEHMAAYPYDCWEQRLSKALMAAYYLKLRAQLPATLAWPQAEALPAQLFEDAASFQAPGGGMGFYVAEDRYQSPYLSAYTALVFAWLQQLGYPPPAAVWDKLDAYLKVQLRQDIAAPGYEHAETRAQLRAVVLAALAQHGQLDAAELRRYLPLLPRMGLFGETMLADAAAHTKGAEAVSEAAWQRLLARGQQSAANLLLRADEQDDNPWLLGSPLRANCAALSALAARHAPGEDELAAKLARAITQARGTRLWWRNTQEDLYCTRAIVDYARVYESAPLALSVRAQLGAQTLGTAQLSGGQPQARWQQAIGEQAQTLKLDTQGSGRAYASSALRYAAPPPTQPLQAGLAVRRQYYVWRAQQWQALQGPQLEVKQGEQLKIEISLDVPAFMTQLLVDDPVPAGLEPINPDLATASGFDAEALAQASPAYPYPFYHRQLRFDAVRFFAEQADAGHYRLAYLARAVASGEFAVNEIHAERLYEPDVRAEGVAQRLTVQAQ</sequence>
<dbReference type="PANTHER" id="PTHR40094:SF1">
    <property type="entry name" value="UBIQUITIN DOMAIN-CONTAINING PROTEIN"/>
    <property type="match status" value="1"/>
</dbReference>
<dbReference type="STRING" id="489703.SAMN04488038_110167"/>
<dbReference type="SMART" id="SM01360">
    <property type="entry name" value="A2M"/>
    <property type="match status" value="1"/>
</dbReference>
<dbReference type="Gene3D" id="2.60.40.1930">
    <property type="match status" value="1"/>
</dbReference>
<dbReference type="InterPro" id="IPR041246">
    <property type="entry name" value="Bact_MG10"/>
</dbReference>
<feature type="domain" description="Alpha-2-macroglobulin bait region" evidence="3">
    <location>
        <begin position="946"/>
        <end position="1099"/>
    </location>
</feature>
<dbReference type="Gene3D" id="2.60.40.3710">
    <property type="match status" value="1"/>
</dbReference>
<gene>
    <name evidence="5" type="ORF">SAMN04488038_110167</name>
</gene>
<dbReference type="Proteomes" id="UP000199233">
    <property type="component" value="Unassembled WGS sequence"/>
</dbReference>
<evidence type="ECO:0000313" key="6">
    <source>
        <dbReference type="Proteomes" id="UP000199233"/>
    </source>
</evidence>
<accession>A0A1H9ISK9</accession>
<dbReference type="Pfam" id="PF07703">
    <property type="entry name" value="A2M_BRD"/>
    <property type="match status" value="1"/>
</dbReference>
<dbReference type="Pfam" id="PF00207">
    <property type="entry name" value="A2M"/>
    <property type="match status" value="1"/>
</dbReference>
<proteinExistence type="inferred from homology"/>
<feature type="region of interest" description="Disordered" evidence="2">
    <location>
        <begin position="288"/>
        <end position="307"/>
    </location>
</feature>
<name>A0A1H9ISK9_9GAMM</name>
<dbReference type="Gene3D" id="1.50.10.20">
    <property type="match status" value="1"/>
</dbReference>
<evidence type="ECO:0000259" key="3">
    <source>
        <dbReference type="SMART" id="SM01359"/>
    </source>
</evidence>
<dbReference type="InterPro" id="IPR051802">
    <property type="entry name" value="YfhM-like"/>
</dbReference>
<keyword evidence="6" id="KW-1185">Reference proteome</keyword>
<dbReference type="Pfam" id="PF01835">
    <property type="entry name" value="MG2"/>
    <property type="match status" value="1"/>
</dbReference>
<dbReference type="InterPro" id="IPR011625">
    <property type="entry name" value="A2M_N_BRD"/>
</dbReference>
<dbReference type="Pfam" id="PF17973">
    <property type="entry name" value="bMG10"/>
    <property type="match status" value="1"/>
</dbReference>
<feature type="domain" description="Alpha-2-macroglobulin" evidence="4">
    <location>
        <begin position="1160"/>
        <end position="1250"/>
    </location>
</feature>
<organism evidence="5 6">
    <name type="scientific">Solimonas aquatica</name>
    <dbReference type="NCBI Taxonomy" id="489703"/>
    <lineage>
        <taxon>Bacteria</taxon>
        <taxon>Pseudomonadati</taxon>
        <taxon>Pseudomonadota</taxon>
        <taxon>Gammaproteobacteria</taxon>
        <taxon>Nevskiales</taxon>
        <taxon>Nevskiaceae</taxon>
        <taxon>Solimonas</taxon>
    </lineage>
</organism>
<evidence type="ECO:0000259" key="4">
    <source>
        <dbReference type="SMART" id="SM01360"/>
    </source>
</evidence>
<reference evidence="5 6" key="1">
    <citation type="submission" date="2016-10" db="EMBL/GenBank/DDBJ databases">
        <authorList>
            <person name="de Groot N.N."/>
        </authorList>
    </citation>
    <scope>NUCLEOTIDE SEQUENCE [LARGE SCALE GENOMIC DNA]</scope>
    <source>
        <strain evidence="5 6">DSM 25927</strain>
    </source>
</reference>
<dbReference type="InterPro" id="IPR021868">
    <property type="entry name" value="Alpha_2_Macroglob_MG3"/>
</dbReference>
<dbReference type="PANTHER" id="PTHR40094">
    <property type="entry name" value="ALPHA-2-MACROGLOBULIN HOMOLOG"/>
    <property type="match status" value="1"/>
</dbReference>